<organism evidence="1 2">
    <name type="scientific">Allochromatium warmingii</name>
    <name type="common">Chromatium warmingii</name>
    <dbReference type="NCBI Taxonomy" id="61595"/>
    <lineage>
        <taxon>Bacteria</taxon>
        <taxon>Pseudomonadati</taxon>
        <taxon>Pseudomonadota</taxon>
        <taxon>Gammaproteobacteria</taxon>
        <taxon>Chromatiales</taxon>
        <taxon>Chromatiaceae</taxon>
        <taxon>Allochromatium</taxon>
    </lineage>
</organism>
<accession>A0A1H3JL97</accession>
<proteinExistence type="predicted"/>
<reference evidence="2" key="1">
    <citation type="submission" date="2016-10" db="EMBL/GenBank/DDBJ databases">
        <authorList>
            <person name="Varghese N."/>
            <person name="Submissions S."/>
        </authorList>
    </citation>
    <scope>NUCLEOTIDE SEQUENCE [LARGE SCALE GENOMIC DNA]</scope>
    <source>
        <strain evidence="2">DSM 173</strain>
    </source>
</reference>
<evidence type="ECO:0000313" key="2">
    <source>
        <dbReference type="Proteomes" id="UP000198672"/>
    </source>
</evidence>
<keyword evidence="2" id="KW-1185">Reference proteome</keyword>
<dbReference type="Proteomes" id="UP000198672">
    <property type="component" value="Unassembled WGS sequence"/>
</dbReference>
<protein>
    <submittedName>
        <fullName evidence="1">Uncharacterized protein</fullName>
    </submittedName>
</protein>
<gene>
    <name evidence="1" type="ORF">SAMN05421644_1615</name>
</gene>
<name>A0A1H3JL97_ALLWA</name>
<dbReference type="OrthoDB" id="1550253at2"/>
<evidence type="ECO:0000313" key="1">
    <source>
        <dbReference type="EMBL" id="SDY40770.1"/>
    </source>
</evidence>
<sequence>MKKIDDFLFENQNNILKPFPIKDNSEKTSQAIQLYGLKFWKDQTPIEYLAEFLLVFTSPKEENGEYTNSFIIDNPDKTKIDYNYWPEDKIALKLFAFFPFSKLETRHQIHRKTYLDALEKIKERISGGTDIQKSETIRFIQSLLAGFVGVANNRTWVTHCFLPASKKLLSREIVWKHSASENDNIESWKKAEQYFLYSKYNYMGRGGEVLFLQLANLFSSIESVEILNLVDKPEYAHLKTKLYQLNDLVTKGLTDIVENSLGSIDLIIDFLERNLSEYKIFDKPKKAPLGWVPVATKTEALLFASEINNICSLHLGVLEKIDLLQTLCCLHVLRSLCFQAHRFDDQSQQTLGFIGNYAWITSNPKSKPNDAMRKLAESSFNLIEAVLYRVLRHPDLNKVEKKTKKFAEADKNGFKIFRKIAKEIGLVIPPTGKGQRFSLNPKLMRFLVAALVQPGEHIRLTDFYHRVFAHYGIALGGEPLTVALAWCSNGQDKQYAIDINTDWVEETLQQGGFLIELSDAVSIVHNPGSSNRDWT</sequence>
<dbReference type="STRING" id="61595.SAMN05421644_1615"/>
<dbReference type="EMBL" id="FNOW01000061">
    <property type="protein sequence ID" value="SDY40770.1"/>
    <property type="molecule type" value="Genomic_DNA"/>
</dbReference>
<dbReference type="AlphaFoldDB" id="A0A1H3JL97"/>
<dbReference type="RefSeq" id="WP_091335323.1">
    <property type="nucleotide sequence ID" value="NZ_FNOW01000061.1"/>
</dbReference>